<keyword evidence="1" id="KW-0732">Signal</keyword>
<gene>
    <name evidence="2" type="ORF">IFO71_19480</name>
</gene>
<evidence type="ECO:0000256" key="1">
    <source>
        <dbReference type="SAM" id="SignalP"/>
    </source>
</evidence>
<reference evidence="2 3" key="1">
    <citation type="submission" date="2020-09" db="EMBL/GenBank/DDBJ databases">
        <title>Pseudoxanthomonas sp. CAU 1598 isolated from sand of Yaerae Beach.</title>
        <authorList>
            <person name="Kim W."/>
        </authorList>
    </citation>
    <scope>NUCLEOTIDE SEQUENCE [LARGE SCALE GENOMIC DNA]</scope>
    <source>
        <strain evidence="2 3">CAU 1598</strain>
    </source>
</reference>
<feature type="chain" id="PRO_5043632731" description="Polymer-forming cytoskeletal protein" evidence="1">
    <location>
        <begin position="18"/>
        <end position="218"/>
    </location>
</feature>
<dbReference type="EMBL" id="JACYTR010000073">
    <property type="protein sequence ID" value="MBD8527934.1"/>
    <property type="molecule type" value="Genomic_DNA"/>
</dbReference>
<protein>
    <recommendedName>
        <fullName evidence="4">Polymer-forming cytoskeletal protein</fullName>
    </recommendedName>
</protein>
<accession>A0AAW3ZSA1</accession>
<evidence type="ECO:0000313" key="2">
    <source>
        <dbReference type="EMBL" id="MBD8527934.1"/>
    </source>
</evidence>
<dbReference type="RefSeq" id="WP_192031356.1">
    <property type="nucleotide sequence ID" value="NZ_JACYTR010000073.1"/>
</dbReference>
<evidence type="ECO:0008006" key="4">
    <source>
        <dbReference type="Google" id="ProtNLM"/>
    </source>
</evidence>
<evidence type="ECO:0000313" key="3">
    <source>
        <dbReference type="Proteomes" id="UP000613768"/>
    </source>
</evidence>
<proteinExistence type="predicted"/>
<organism evidence="2 3">
    <name type="scientific">Pseudomarimonas arenosa</name>
    <dbReference type="NCBI Taxonomy" id="2774145"/>
    <lineage>
        <taxon>Bacteria</taxon>
        <taxon>Pseudomonadati</taxon>
        <taxon>Pseudomonadota</taxon>
        <taxon>Gammaproteobacteria</taxon>
        <taxon>Lysobacterales</taxon>
        <taxon>Lysobacteraceae</taxon>
        <taxon>Pseudomarimonas</taxon>
    </lineage>
</organism>
<sequence>MRVLTVLLLCCSSVALAKGPSIDKVNGAIHTEAGVEYGDLDTVNGAIRVREGATAEDVSTVNGSIDVDDGVRLRSAETVNGGIDLGRDVLVEGRVETVNGSISLGQRSQVMGGLETVNGGMKLREASVEGGLSTVNGSIYIGENSTVRGGILIEKPNSGWFNWGAKNKPPRLTIGPNAVVEDKIHFEREVELVVHPSAKIGPISGETPTRIDYAQVER</sequence>
<dbReference type="Proteomes" id="UP000613768">
    <property type="component" value="Unassembled WGS sequence"/>
</dbReference>
<dbReference type="AlphaFoldDB" id="A0AAW3ZSA1"/>
<feature type="signal peptide" evidence="1">
    <location>
        <begin position="1"/>
        <end position="17"/>
    </location>
</feature>
<name>A0AAW3ZSA1_9GAMM</name>
<keyword evidence="3" id="KW-1185">Reference proteome</keyword>
<comment type="caution">
    <text evidence="2">The sequence shown here is derived from an EMBL/GenBank/DDBJ whole genome shotgun (WGS) entry which is preliminary data.</text>
</comment>